<keyword evidence="4" id="KW-1133">Transmembrane helix</keyword>
<dbReference type="OrthoDB" id="9798468at2"/>
<dbReference type="Proteomes" id="UP000064920">
    <property type="component" value="Chromosome"/>
</dbReference>
<keyword evidence="2" id="KW-1003">Cell membrane</keyword>
<proteinExistence type="predicted"/>
<dbReference type="EMBL" id="CP012023">
    <property type="protein sequence ID" value="ALI54262.1"/>
    <property type="molecule type" value="Genomic_DNA"/>
</dbReference>
<dbReference type="PATRIC" id="fig|1397108.4.peg.326"/>
<dbReference type="PANTHER" id="PTHR33529">
    <property type="entry name" value="SLR0882 PROTEIN-RELATED"/>
    <property type="match status" value="1"/>
</dbReference>
<dbReference type="GO" id="GO:0055085">
    <property type="term" value="P:transmembrane transport"/>
    <property type="evidence" value="ECO:0007669"/>
    <property type="project" value="InterPro"/>
</dbReference>
<dbReference type="RefSeq" id="WP_062215046.1">
    <property type="nucleotide sequence ID" value="NZ_CP012023.1"/>
</dbReference>
<dbReference type="Pfam" id="PF03739">
    <property type="entry name" value="LptF_LptG"/>
    <property type="match status" value="1"/>
</dbReference>
<dbReference type="GO" id="GO:0015920">
    <property type="term" value="P:lipopolysaccharide transport"/>
    <property type="evidence" value="ECO:0007669"/>
    <property type="project" value="TreeGrafter"/>
</dbReference>
<dbReference type="InterPro" id="IPR030923">
    <property type="entry name" value="LptG"/>
</dbReference>
<evidence type="ECO:0000256" key="3">
    <source>
        <dbReference type="ARBA" id="ARBA00022692"/>
    </source>
</evidence>
<comment type="subcellular location">
    <subcellularLocation>
        <location evidence="1">Cell membrane</location>
        <topology evidence="1">Multi-pass membrane protein</topology>
    </subcellularLocation>
</comment>
<dbReference type="NCBIfam" id="TIGR04408">
    <property type="entry name" value="LptG_lptG"/>
    <property type="match status" value="1"/>
</dbReference>
<organism evidence="6 7">
    <name type="scientific">Celeribacter marinus</name>
    <dbReference type="NCBI Taxonomy" id="1397108"/>
    <lineage>
        <taxon>Bacteria</taxon>
        <taxon>Pseudomonadati</taxon>
        <taxon>Pseudomonadota</taxon>
        <taxon>Alphaproteobacteria</taxon>
        <taxon>Rhodobacterales</taxon>
        <taxon>Roseobacteraceae</taxon>
        <taxon>Celeribacter</taxon>
    </lineage>
</organism>
<reference evidence="6 7" key="1">
    <citation type="submission" date="2015-05" db="EMBL/GenBank/DDBJ databases">
        <authorList>
            <person name="Wang D.B."/>
            <person name="Wang M."/>
        </authorList>
    </citation>
    <scope>NUCLEOTIDE SEQUENCE [LARGE SCALE GENOMIC DNA]</scope>
    <source>
        <strain evidence="6 7">IMCC 12053</strain>
    </source>
</reference>
<sequence>MTLDYYFARRFLRALMIVGGAFAGLIVMIEMLELASKFSDAGLSTRTLFSFAMLRLPATIYELLPIVIALSTLVMFLGLARSSELVVTRAAGRSAMRALVPPVIMAFVFGLLTVGVLNPLAAAASREYDQRAAQMTGKAAQAFSISDEGLWLREGDDSGQTVIRASRSNFDASILRDVTFLGFETSGTLKFRIEADQAQIEQGNWMLTDAKHWALDAGTQNPEAGATVHPTMKLPTQLSTDEIRDRFGKPKEVNIWDLPAYISKLEASGFSARSYKMWLQSELALPLSFVAMVLIAAGLTMRHTRLGGTAKRVLIAILLAFLFFFLRNFASILGQSGEVPIGLAAWGAPVAVILAATALLLHLEDG</sequence>
<keyword evidence="5" id="KW-0472">Membrane</keyword>
<keyword evidence="7" id="KW-1185">Reference proteome</keyword>
<accession>A0A0N9ZM03</accession>
<evidence type="ECO:0000256" key="1">
    <source>
        <dbReference type="ARBA" id="ARBA00004651"/>
    </source>
</evidence>
<keyword evidence="3" id="KW-0812">Transmembrane</keyword>
<name>A0A0N9ZM03_9RHOB</name>
<gene>
    <name evidence="6" type="ORF">IMCC12053_312</name>
</gene>
<dbReference type="STRING" id="1397108.IMCC12053_312"/>
<evidence type="ECO:0000256" key="2">
    <source>
        <dbReference type="ARBA" id="ARBA00022475"/>
    </source>
</evidence>
<dbReference type="KEGG" id="cmar:IMCC12053_312"/>
<dbReference type="GO" id="GO:0043190">
    <property type="term" value="C:ATP-binding cassette (ABC) transporter complex"/>
    <property type="evidence" value="ECO:0007669"/>
    <property type="project" value="InterPro"/>
</dbReference>
<protein>
    <submittedName>
        <fullName evidence="6">Permease, YjgP/YjgQ family</fullName>
    </submittedName>
</protein>
<evidence type="ECO:0000313" key="7">
    <source>
        <dbReference type="Proteomes" id="UP000064920"/>
    </source>
</evidence>
<evidence type="ECO:0000313" key="6">
    <source>
        <dbReference type="EMBL" id="ALI54262.1"/>
    </source>
</evidence>
<dbReference type="InterPro" id="IPR005495">
    <property type="entry name" value="LptG/LptF_permease"/>
</dbReference>
<dbReference type="AlphaFoldDB" id="A0A0N9ZM03"/>
<evidence type="ECO:0000256" key="5">
    <source>
        <dbReference type="ARBA" id="ARBA00023136"/>
    </source>
</evidence>
<dbReference type="PANTHER" id="PTHR33529:SF2">
    <property type="entry name" value="LIPOPOLYSACCHARIDE EXPORT SYSTEM PERMEASE PROTEIN LPTG"/>
    <property type="match status" value="1"/>
</dbReference>
<evidence type="ECO:0000256" key="4">
    <source>
        <dbReference type="ARBA" id="ARBA00022989"/>
    </source>
</evidence>